<protein>
    <recommendedName>
        <fullName evidence="1">Beta-lactamase-related domain-containing protein</fullName>
    </recommendedName>
</protein>
<sequence>MAQVNGHCDAQFQSVRDAFSKHILSGEEHGGSLAVNIDGRDVISLWGGYADAARTQPWNEDTIVNIWANTKIVCALAMLKLVDRGLVSLNDRVAKFWPEFAANGKEKIEIRHLLSHSSGVAGWDHPMTLEAMCDIESSTAELAKQAPWWEPGTASGYHCWTYGHLIGEVIRRVTGVRLKEFVANELCEPVGADLQIGIKEKDWGRVAELVPVPGLTDFPAWAPNSIPERVFNPLANPSFANESIWRQAELGSVNGHGNAQACTRLLSTWTLAGHGSDFVSKDTASLIFEEQVRGVDLFNGMYLRMGCGAMSLRGDGDTAVDQWLPAGRVCQWGGWGGSKHVMDLDRRLTFSYVMNKMRTEGPVTPLVRELLKETYKALGIEI</sequence>
<dbReference type="InterPro" id="IPR052907">
    <property type="entry name" value="Beta-lactamase/esterase"/>
</dbReference>
<dbReference type="Proteomes" id="UP000829685">
    <property type="component" value="Unassembled WGS sequence"/>
</dbReference>
<dbReference type="PANTHER" id="PTHR43319">
    <property type="entry name" value="BETA-LACTAMASE-RELATED"/>
    <property type="match status" value="1"/>
</dbReference>
<gene>
    <name evidence="2" type="ORF">JX265_002655</name>
</gene>
<dbReference type="InterPro" id="IPR001466">
    <property type="entry name" value="Beta-lactam-related"/>
</dbReference>
<evidence type="ECO:0000313" key="2">
    <source>
        <dbReference type="EMBL" id="KAI1879701.1"/>
    </source>
</evidence>
<reference evidence="2" key="1">
    <citation type="submission" date="2021-03" db="EMBL/GenBank/DDBJ databases">
        <title>Revisited historic fungal species revealed as producer of novel bioactive compounds through whole genome sequencing and comparative genomics.</title>
        <authorList>
            <person name="Vignolle G.A."/>
            <person name="Hochenegger N."/>
            <person name="Mach R.L."/>
            <person name="Mach-Aigner A.R."/>
            <person name="Javad Rahimi M."/>
            <person name="Salim K.A."/>
            <person name="Chan C.M."/>
            <person name="Lim L.B.L."/>
            <person name="Cai F."/>
            <person name="Druzhinina I.S."/>
            <person name="U'Ren J.M."/>
            <person name="Derntl C."/>
        </authorList>
    </citation>
    <scope>NUCLEOTIDE SEQUENCE</scope>
    <source>
        <strain evidence="2">TUCIM 5799</strain>
    </source>
</reference>
<dbReference type="Pfam" id="PF00144">
    <property type="entry name" value="Beta-lactamase"/>
    <property type="match status" value="1"/>
</dbReference>
<feature type="domain" description="Beta-lactamase-related" evidence="1">
    <location>
        <begin position="26"/>
        <end position="361"/>
    </location>
</feature>
<proteinExistence type="predicted"/>
<dbReference type="SUPFAM" id="SSF56601">
    <property type="entry name" value="beta-lactamase/transpeptidase-like"/>
    <property type="match status" value="1"/>
</dbReference>
<comment type="caution">
    <text evidence="2">The sequence shown here is derived from an EMBL/GenBank/DDBJ whole genome shotgun (WGS) entry which is preliminary data.</text>
</comment>
<evidence type="ECO:0000313" key="3">
    <source>
        <dbReference type="Proteomes" id="UP000829685"/>
    </source>
</evidence>
<accession>A0A9Q0AUZ9</accession>
<dbReference type="AlphaFoldDB" id="A0A9Q0AUZ9"/>
<dbReference type="InterPro" id="IPR012338">
    <property type="entry name" value="Beta-lactam/transpept-like"/>
</dbReference>
<name>A0A9Q0AUZ9_9PEZI</name>
<dbReference type="Gene3D" id="3.40.710.10">
    <property type="entry name" value="DD-peptidase/beta-lactamase superfamily"/>
    <property type="match status" value="1"/>
</dbReference>
<dbReference type="EMBL" id="JAFIMR010000004">
    <property type="protein sequence ID" value="KAI1879701.1"/>
    <property type="molecule type" value="Genomic_DNA"/>
</dbReference>
<evidence type="ECO:0000259" key="1">
    <source>
        <dbReference type="Pfam" id="PF00144"/>
    </source>
</evidence>
<keyword evidence="3" id="KW-1185">Reference proteome</keyword>
<organism evidence="2 3">
    <name type="scientific">Neoarthrinium moseri</name>
    <dbReference type="NCBI Taxonomy" id="1658444"/>
    <lineage>
        <taxon>Eukaryota</taxon>
        <taxon>Fungi</taxon>
        <taxon>Dikarya</taxon>
        <taxon>Ascomycota</taxon>
        <taxon>Pezizomycotina</taxon>
        <taxon>Sordariomycetes</taxon>
        <taxon>Xylariomycetidae</taxon>
        <taxon>Amphisphaeriales</taxon>
        <taxon>Apiosporaceae</taxon>
        <taxon>Neoarthrinium</taxon>
    </lineage>
</organism>
<dbReference type="PANTHER" id="PTHR43319:SF3">
    <property type="entry name" value="BETA-LACTAMASE-RELATED DOMAIN-CONTAINING PROTEIN"/>
    <property type="match status" value="1"/>
</dbReference>